<evidence type="ECO:0000256" key="1">
    <source>
        <dbReference type="PROSITE-ProRule" id="PRU00339"/>
    </source>
</evidence>
<feature type="repeat" description="TPR" evidence="1">
    <location>
        <begin position="82"/>
        <end position="115"/>
    </location>
</feature>
<accession>U7TQZ2</accession>
<dbReference type="Pfam" id="PF13414">
    <property type="entry name" value="TPR_11"/>
    <property type="match status" value="1"/>
</dbReference>
<organism evidence="2">
    <name type="scientific">Fusobacterium nucleatum CTI-6</name>
    <dbReference type="NCBI Taxonomy" id="1316587"/>
    <lineage>
        <taxon>Bacteria</taxon>
        <taxon>Fusobacteriati</taxon>
        <taxon>Fusobacteriota</taxon>
        <taxon>Fusobacteriia</taxon>
        <taxon>Fusobacteriales</taxon>
        <taxon>Fusobacteriaceae</taxon>
        <taxon>Fusobacterium</taxon>
    </lineage>
</organism>
<dbReference type="PANTHER" id="PTHR44523">
    <property type="entry name" value="TETRATRICOPEPTIDE REPEAT PROTEIN 13"/>
    <property type="match status" value="1"/>
</dbReference>
<sequence length="554" mass="65455">MAKTKNNIENENNAFYYYERGLAYYSAGNYQEAINNFNKAIYLDPNNPYFYNSRGDAYFGQKEFQKAFNDYKIATKLNPNNSYFYYNKGLAYYCTENYQEAIDNFNKAINLDPNISDYYGDMGASYYLLKKYQEAINNFNKAIDLDPSNVYYYCFRGASYRDSENYNKAIENFNKAIDLDPNNASYYYYRGVSYYLLKKYQEAIKDFNKAIELNPNNDSFYIGRWLIYRDLGDHNKATKDFDKAIELDPNNVSYFNGTGVVHRDLENYNETIKDFNKAIESKYYSDFYDALALHLSAETNEDFQKVVERFSSFINKYQVFPNKTHKLEFLLKEAYLYLIASKRNTKRFNGYLIFADILGWKGIWKKYISGKERMDIVNNLIDIRDELKRDEKNCSLNLISDTFIISPRNFEMSNKISKKLVELCLERKFVIRGAISYGECYNKDTVYVGPAVDEAASWHDVGEEIGIFYTPSARLSIQNETNFKDFNLLEGEIKLKSGKLKTFFINWYDEEKNRDNFYNIMRNEVITPDISSKYFNTEEKFEEYRNQANNDIKE</sequence>
<feature type="repeat" description="TPR" evidence="1">
    <location>
        <begin position="184"/>
        <end position="217"/>
    </location>
</feature>
<feature type="repeat" description="TPR" evidence="1">
    <location>
        <begin position="218"/>
        <end position="251"/>
    </location>
</feature>
<feature type="repeat" description="TPR" evidence="1">
    <location>
        <begin position="48"/>
        <end position="81"/>
    </location>
</feature>
<comment type="caution">
    <text evidence="2">The sequence shown here is derived from an EMBL/GenBank/DDBJ whole genome shotgun (WGS) entry which is preliminary data.</text>
</comment>
<dbReference type="Gene3D" id="1.25.40.10">
    <property type="entry name" value="Tetratricopeptide repeat domain"/>
    <property type="match status" value="3"/>
</dbReference>
<feature type="repeat" description="TPR" evidence="1">
    <location>
        <begin position="150"/>
        <end position="183"/>
    </location>
</feature>
<dbReference type="SUPFAM" id="SSF48452">
    <property type="entry name" value="TPR-like"/>
    <property type="match status" value="1"/>
</dbReference>
<dbReference type="PROSITE" id="PS50005">
    <property type="entry name" value="TPR"/>
    <property type="match status" value="7"/>
</dbReference>
<name>U7TQZ2_FUSNU</name>
<proteinExistence type="predicted"/>
<reference evidence="2" key="1">
    <citation type="submission" date="2013-10" db="EMBL/GenBank/DDBJ databases">
        <title>The Genome Sequence of Fusobacterium nucleatum CTI-6.</title>
        <authorList>
            <consortium name="The Broad Institute Genomics Platform"/>
            <person name="Earl A."/>
            <person name="Ward D."/>
            <person name="Feldgarden M."/>
            <person name="Gevers D."/>
            <person name="Kostic A."/>
            <person name="Garrett W."/>
            <person name="Young S.K."/>
            <person name="Zeng Q."/>
            <person name="Gargeya S."/>
            <person name="Fitzgerald M."/>
            <person name="Abouelleil A."/>
            <person name="Alvarado L."/>
            <person name="Berlin A.M."/>
            <person name="Chapman S.B."/>
            <person name="Gainer-Dewar J."/>
            <person name="Goldberg J."/>
            <person name="Gnerre S."/>
            <person name="Griggs A."/>
            <person name="Gujja S."/>
            <person name="Hansen M."/>
            <person name="Howarth C."/>
            <person name="Imamovic A."/>
            <person name="Ireland A."/>
            <person name="Larimer J."/>
            <person name="McCowan C."/>
            <person name="Murphy C."/>
            <person name="Pearson M."/>
            <person name="Poon T.W."/>
            <person name="Priest M."/>
            <person name="Roberts A."/>
            <person name="Saif S."/>
            <person name="Shea T."/>
            <person name="Sykes S."/>
            <person name="Wortman J."/>
            <person name="Nusbaum C."/>
            <person name="Birren B."/>
        </authorList>
    </citation>
    <scope>NUCLEOTIDE SEQUENCE [LARGE SCALE GENOMIC DNA]</scope>
    <source>
        <strain evidence="2">CTI-6</strain>
    </source>
</reference>
<dbReference type="PATRIC" id="fig|1316587.3.peg.1731"/>
<dbReference type="Pfam" id="PF00515">
    <property type="entry name" value="TPR_1"/>
    <property type="match status" value="3"/>
</dbReference>
<protein>
    <submittedName>
        <fullName evidence="2">Uncharacterized protein</fullName>
    </submittedName>
</protein>
<dbReference type="InterPro" id="IPR019734">
    <property type="entry name" value="TPR_rpt"/>
</dbReference>
<dbReference type="PROSITE" id="PS50293">
    <property type="entry name" value="TPR_REGION"/>
    <property type="match status" value="5"/>
</dbReference>
<dbReference type="Pfam" id="PF13424">
    <property type="entry name" value="TPR_12"/>
    <property type="match status" value="1"/>
</dbReference>
<feature type="repeat" description="TPR" evidence="1">
    <location>
        <begin position="116"/>
        <end position="149"/>
    </location>
</feature>
<dbReference type="AlphaFoldDB" id="U7TQZ2"/>
<evidence type="ECO:0000313" key="2">
    <source>
        <dbReference type="EMBL" id="ERT46818.1"/>
    </source>
</evidence>
<dbReference type="EMBL" id="AXNV01000018">
    <property type="protein sequence ID" value="ERT46818.1"/>
    <property type="molecule type" value="Genomic_DNA"/>
</dbReference>
<dbReference type="SMART" id="SM00028">
    <property type="entry name" value="TPR"/>
    <property type="match status" value="8"/>
</dbReference>
<keyword evidence="1" id="KW-0802">TPR repeat</keyword>
<dbReference type="PANTHER" id="PTHR44523:SF1">
    <property type="entry name" value="TETRATRICOPEPTIDE REPEAT PROTEIN 13"/>
    <property type="match status" value="1"/>
</dbReference>
<gene>
    <name evidence="2" type="ORF">HMPREF1767_01739</name>
</gene>
<feature type="repeat" description="TPR" evidence="1">
    <location>
        <begin position="14"/>
        <end position="47"/>
    </location>
</feature>
<dbReference type="InterPro" id="IPR011990">
    <property type="entry name" value="TPR-like_helical_dom_sf"/>
</dbReference>